<keyword evidence="9" id="KW-0472">Membrane</keyword>
<keyword evidence="6" id="KW-0119">Carbohydrate metabolism</keyword>
<reference evidence="11" key="1">
    <citation type="submission" date="2023-02" db="EMBL/GenBank/DDBJ databases">
        <title>Genome of toxic invasive species Heracleum sosnowskyi carries increased number of genes despite the absence of recent whole-genome duplications.</title>
        <authorList>
            <person name="Schelkunov M."/>
            <person name="Shtratnikova V."/>
            <person name="Makarenko M."/>
            <person name="Klepikova A."/>
            <person name="Omelchenko D."/>
            <person name="Novikova G."/>
            <person name="Obukhova E."/>
            <person name="Bogdanov V."/>
            <person name="Penin A."/>
            <person name="Logacheva M."/>
        </authorList>
    </citation>
    <scope>NUCLEOTIDE SEQUENCE</scope>
    <source>
        <strain evidence="11">Hsosn_3</strain>
        <tissue evidence="11">Leaf</tissue>
    </source>
</reference>
<gene>
    <name evidence="11" type="ORF">POM88_029636</name>
</gene>
<keyword evidence="8" id="KW-0624">Polysaccharide degradation</keyword>
<evidence type="ECO:0000256" key="9">
    <source>
        <dbReference type="SAM" id="Phobius"/>
    </source>
</evidence>
<protein>
    <recommendedName>
        <fullName evidence="3">cellulase</fullName>
        <ecNumber evidence="3">3.2.1.4</ecNumber>
    </recommendedName>
</protein>
<feature type="transmembrane region" description="Helical" evidence="9">
    <location>
        <begin position="57"/>
        <end position="77"/>
    </location>
</feature>
<dbReference type="GO" id="GO:0030245">
    <property type="term" value="P:cellulose catabolic process"/>
    <property type="evidence" value="ECO:0007669"/>
    <property type="project" value="UniProtKB-KW"/>
</dbReference>
<keyword evidence="9" id="KW-0812">Transmembrane</keyword>
<dbReference type="GO" id="GO:0008810">
    <property type="term" value="F:cellulase activity"/>
    <property type="evidence" value="ECO:0007669"/>
    <property type="project" value="UniProtKB-EC"/>
</dbReference>
<dbReference type="Pfam" id="PF00759">
    <property type="entry name" value="Glyco_hydro_9"/>
    <property type="match status" value="1"/>
</dbReference>
<dbReference type="EC" id="3.2.1.4" evidence="3"/>
<comment type="catalytic activity">
    <reaction evidence="1">
        <text>Endohydrolysis of (1-&gt;4)-beta-D-glucosidic linkages in cellulose, lichenin and cereal beta-D-glucans.</text>
        <dbReference type="EC" id="3.2.1.4"/>
    </reaction>
</comment>
<evidence type="ECO:0000313" key="12">
    <source>
        <dbReference type="Proteomes" id="UP001237642"/>
    </source>
</evidence>
<dbReference type="InterPro" id="IPR001701">
    <property type="entry name" value="Glyco_hydro_9"/>
</dbReference>
<dbReference type="Gene3D" id="1.50.10.10">
    <property type="match status" value="1"/>
</dbReference>
<organism evidence="11 12">
    <name type="scientific">Heracleum sosnowskyi</name>
    <dbReference type="NCBI Taxonomy" id="360622"/>
    <lineage>
        <taxon>Eukaryota</taxon>
        <taxon>Viridiplantae</taxon>
        <taxon>Streptophyta</taxon>
        <taxon>Embryophyta</taxon>
        <taxon>Tracheophyta</taxon>
        <taxon>Spermatophyta</taxon>
        <taxon>Magnoliopsida</taxon>
        <taxon>eudicotyledons</taxon>
        <taxon>Gunneridae</taxon>
        <taxon>Pentapetalae</taxon>
        <taxon>asterids</taxon>
        <taxon>campanulids</taxon>
        <taxon>Apiales</taxon>
        <taxon>Apiaceae</taxon>
        <taxon>Apioideae</taxon>
        <taxon>apioid superclade</taxon>
        <taxon>Tordylieae</taxon>
        <taxon>Tordyliinae</taxon>
        <taxon>Heracleum</taxon>
    </lineage>
</organism>
<dbReference type="EMBL" id="JAUIZM010000007">
    <property type="protein sequence ID" value="KAK1373443.1"/>
    <property type="molecule type" value="Genomic_DNA"/>
</dbReference>
<evidence type="ECO:0000256" key="1">
    <source>
        <dbReference type="ARBA" id="ARBA00000966"/>
    </source>
</evidence>
<sequence length="210" mass="24159">MNSEIDMVGVIEQDHTSEDQRTLDEIQRGWLLNPETDLSRKKSKPINLGCIICSRKAFKWTVGLVILAILVIGLPTIRTKSLPEHHPQTRQLDNYTAALHDALLFFNEQKSGRLPKENYNISWRADSGLQDGNFTERGLIGGYYDAGDNTKYHFPMAFVMTMLSWSVLEYEGKYKNREEYEHVLELIKWGTDYLLLTFDSFASSIPCIYS</sequence>
<evidence type="ECO:0000256" key="4">
    <source>
        <dbReference type="ARBA" id="ARBA00022801"/>
    </source>
</evidence>
<evidence type="ECO:0000256" key="6">
    <source>
        <dbReference type="ARBA" id="ARBA00023277"/>
    </source>
</evidence>
<comment type="caution">
    <text evidence="11">The sequence shown here is derived from an EMBL/GenBank/DDBJ whole genome shotgun (WGS) entry which is preliminary data.</text>
</comment>
<evidence type="ECO:0000256" key="5">
    <source>
        <dbReference type="ARBA" id="ARBA00023001"/>
    </source>
</evidence>
<dbReference type="InterPro" id="IPR012341">
    <property type="entry name" value="6hp_glycosidase-like_sf"/>
</dbReference>
<keyword evidence="4" id="KW-0378">Hydrolase</keyword>
<dbReference type="Proteomes" id="UP001237642">
    <property type="component" value="Unassembled WGS sequence"/>
</dbReference>
<accession>A0AAD8MIN8</accession>
<dbReference type="AlphaFoldDB" id="A0AAD8MIN8"/>
<feature type="domain" description="Glycoside hydrolase family 9" evidence="10">
    <location>
        <begin position="95"/>
        <end position="196"/>
    </location>
</feature>
<evidence type="ECO:0000256" key="2">
    <source>
        <dbReference type="ARBA" id="ARBA00007072"/>
    </source>
</evidence>
<keyword evidence="9" id="KW-1133">Transmembrane helix</keyword>
<keyword evidence="12" id="KW-1185">Reference proteome</keyword>
<dbReference type="InterPro" id="IPR008928">
    <property type="entry name" value="6-hairpin_glycosidase_sf"/>
</dbReference>
<proteinExistence type="inferred from homology"/>
<keyword evidence="5" id="KW-0136">Cellulose degradation</keyword>
<name>A0AAD8MIN8_9APIA</name>
<evidence type="ECO:0000256" key="3">
    <source>
        <dbReference type="ARBA" id="ARBA00012601"/>
    </source>
</evidence>
<keyword evidence="7" id="KW-0326">Glycosidase</keyword>
<evidence type="ECO:0000256" key="7">
    <source>
        <dbReference type="ARBA" id="ARBA00023295"/>
    </source>
</evidence>
<dbReference type="SUPFAM" id="SSF48208">
    <property type="entry name" value="Six-hairpin glycosidases"/>
    <property type="match status" value="1"/>
</dbReference>
<evidence type="ECO:0000313" key="11">
    <source>
        <dbReference type="EMBL" id="KAK1373443.1"/>
    </source>
</evidence>
<reference evidence="11" key="2">
    <citation type="submission" date="2023-05" db="EMBL/GenBank/DDBJ databases">
        <authorList>
            <person name="Schelkunov M.I."/>
        </authorList>
    </citation>
    <scope>NUCLEOTIDE SEQUENCE</scope>
    <source>
        <strain evidence="11">Hsosn_3</strain>
        <tissue evidence="11">Leaf</tissue>
    </source>
</reference>
<evidence type="ECO:0000256" key="8">
    <source>
        <dbReference type="ARBA" id="ARBA00023326"/>
    </source>
</evidence>
<comment type="similarity">
    <text evidence="2">Belongs to the glycosyl hydrolase 9 (cellulase E) family.</text>
</comment>
<evidence type="ECO:0000259" key="10">
    <source>
        <dbReference type="Pfam" id="PF00759"/>
    </source>
</evidence>
<dbReference type="PANTHER" id="PTHR22298">
    <property type="entry name" value="ENDO-1,4-BETA-GLUCANASE"/>
    <property type="match status" value="1"/>
</dbReference>